<gene>
    <name evidence="2" type="ORF">C7M84_016801</name>
</gene>
<name>A0A423SLZ8_PENVA</name>
<feature type="compositionally biased region" description="Basic and acidic residues" evidence="1">
    <location>
        <begin position="141"/>
        <end position="150"/>
    </location>
</feature>
<proteinExistence type="predicted"/>
<feature type="compositionally biased region" description="Low complexity" evidence="1">
    <location>
        <begin position="460"/>
        <end position="470"/>
    </location>
</feature>
<feature type="region of interest" description="Disordered" evidence="1">
    <location>
        <begin position="181"/>
        <end position="200"/>
    </location>
</feature>
<feature type="region of interest" description="Disordered" evidence="1">
    <location>
        <begin position="56"/>
        <end position="176"/>
    </location>
</feature>
<dbReference type="EMBL" id="QCYY01003113">
    <property type="protein sequence ID" value="ROT65246.1"/>
    <property type="molecule type" value="Genomic_DNA"/>
</dbReference>
<feature type="compositionally biased region" description="Polar residues" evidence="1">
    <location>
        <begin position="541"/>
        <end position="557"/>
    </location>
</feature>
<sequence>MMQNSRTGRDPDMLKKKAEDDPRRGKAEYKMSRASSVSCMPNDQCLMYDSVIKELKSSVNPEPQNGEEPKSPFEKMSLSESHPHMVRGGSFHAPYRSRQNSEERPRSLSRSKKSQVSSSTSWESTKNTHKQRSCTSLCEGSGEKIRDSTNKKNVPPISRSESLRSSRGSSTPFITRECIKGSCTHSTKPRQSNRIPFKLGHGGENKQEIIDGSDSYIMSRIVGGYMKDDTVGKENLSKSGSPAAWKKSWRDDRQRTHPPVNEMFSKKPEWNSCHTEKNKRRNASLSRRDVGHKDVERESEARGCMGTNWMFPSPKNDETRSWQTSRKASSKSLPKQKSWHARQEPSLHHQPHNREYQQHHERKTRPNSLYSWTGSCEGISSATDHSGRTVVSARSRSLCTDSLVTPAREVNNSAGDVYRFAPAPQEPRLRSDSMEARWSSDNSLEDRPPDRRGATTNYDSLYSEISSESSVYGTPQPRDCLVPREDRGVLSDDEASVDLDATPRTRRNAAPRRRKSQGCRSSDDVPRAVRAVGERNAFTPPATSYPSSSWPGMSTRMSSPASSSPSGEWFQAAEVSRTVGALADSLTAYRANLV</sequence>
<feature type="compositionally biased region" description="Basic and acidic residues" evidence="1">
    <location>
        <begin position="7"/>
        <end position="31"/>
    </location>
</feature>
<feature type="region of interest" description="Disordered" evidence="1">
    <location>
        <begin position="231"/>
        <end position="396"/>
    </location>
</feature>
<protein>
    <submittedName>
        <fullName evidence="2">Uncharacterized protein</fullName>
    </submittedName>
</protein>
<comment type="caution">
    <text evidence="2">The sequence shown here is derived from an EMBL/GenBank/DDBJ whole genome shotgun (WGS) entry which is preliminary data.</text>
</comment>
<feature type="compositionally biased region" description="Low complexity" evidence="1">
    <location>
        <begin position="114"/>
        <end position="125"/>
    </location>
</feature>
<accession>A0A423SLZ8</accession>
<evidence type="ECO:0000256" key="1">
    <source>
        <dbReference type="SAM" id="MobiDB-lite"/>
    </source>
</evidence>
<feature type="compositionally biased region" description="Polar residues" evidence="1">
    <location>
        <begin position="183"/>
        <end position="194"/>
    </location>
</feature>
<evidence type="ECO:0000313" key="3">
    <source>
        <dbReference type="Proteomes" id="UP000283509"/>
    </source>
</evidence>
<dbReference type="Proteomes" id="UP000283509">
    <property type="component" value="Unassembled WGS sequence"/>
</dbReference>
<feature type="region of interest" description="Disordered" evidence="1">
    <location>
        <begin position="1"/>
        <end position="36"/>
    </location>
</feature>
<organism evidence="2 3">
    <name type="scientific">Penaeus vannamei</name>
    <name type="common">Whiteleg shrimp</name>
    <name type="synonym">Litopenaeus vannamei</name>
    <dbReference type="NCBI Taxonomy" id="6689"/>
    <lineage>
        <taxon>Eukaryota</taxon>
        <taxon>Metazoa</taxon>
        <taxon>Ecdysozoa</taxon>
        <taxon>Arthropoda</taxon>
        <taxon>Crustacea</taxon>
        <taxon>Multicrustacea</taxon>
        <taxon>Malacostraca</taxon>
        <taxon>Eumalacostraca</taxon>
        <taxon>Eucarida</taxon>
        <taxon>Decapoda</taxon>
        <taxon>Dendrobranchiata</taxon>
        <taxon>Penaeoidea</taxon>
        <taxon>Penaeidae</taxon>
        <taxon>Penaeus</taxon>
    </lineage>
</organism>
<reference evidence="2 3" key="2">
    <citation type="submission" date="2019-01" db="EMBL/GenBank/DDBJ databases">
        <title>The decoding of complex shrimp genome reveals the adaptation for benthos swimmer, frequently molting mechanism and breeding impact on genome.</title>
        <authorList>
            <person name="Sun Y."/>
            <person name="Gao Y."/>
            <person name="Yu Y."/>
        </authorList>
    </citation>
    <scope>NUCLEOTIDE SEQUENCE [LARGE SCALE GENOMIC DNA]</scope>
    <source>
        <tissue evidence="2">Muscle</tissue>
    </source>
</reference>
<feature type="compositionally biased region" description="Basic and acidic residues" evidence="1">
    <location>
        <begin position="444"/>
        <end position="453"/>
    </location>
</feature>
<feature type="compositionally biased region" description="Basic residues" evidence="1">
    <location>
        <begin position="504"/>
        <end position="517"/>
    </location>
</feature>
<dbReference type="AlphaFoldDB" id="A0A423SLZ8"/>
<feature type="compositionally biased region" description="Polar residues" evidence="1">
    <location>
        <begin position="321"/>
        <end position="335"/>
    </location>
</feature>
<feature type="compositionally biased region" description="Low complexity" evidence="1">
    <location>
        <begin position="158"/>
        <end position="170"/>
    </location>
</feature>
<keyword evidence="3" id="KW-1185">Reference proteome</keyword>
<feature type="compositionally biased region" description="Basic and acidic residues" evidence="1">
    <location>
        <begin position="481"/>
        <end position="490"/>
    </location>
</feature>
<feature type="compositionally biased region" description="Basic and acidic residues" evidence="1">
    <location>
        <begin position="286"/>
        <end position="301"/>
    </location>
</feature>
<evidence type="ECO:0000313" key="2">
    <source>
        <dbReference type="EMBL" id="ROT65246.1"/>
    </source>
</evidence>
<feature type="region of interest" description="Disordered" evidence="1">
    <location>
        <begin position="411"/>
        <end position="569"/>
    </location>
</feature>
<feature type="compositionally biased region" description="Basic and acidic residues" evidence="1">
    <location>
        <begin position="341"/>
        <end position="359"/>
    </location>
</feature>
<reference evidence="2 3" key="1">
    <citation type="submission" date="2018-04" db="EMBL/GenBank/DDBJ databases">
        <authorList>
            <person name="Zhang X."/>
            <person name="Yuan J."/>
            <person name="Li F."/>
            <person name="Xiang J."/>
        </authorList>
    </citation>
    <scope>NUCLEOTIDE SEQUENCE [LARGE SCALE GENOMIC DNA]</scope>
    <source>
        <tissue evidence="2">Muscle</tissue>
    </source>
</reference>
<feature type="compositionally biased region" description="Polar residues" evidence="1">
    <location>
        <begin position="366"/>
        <end position="384"/>
    </location>
</feature>